<feature type="transmembrane region" description="Helical" evidence="1">
    <location>
        <begin position="105"/>
        <end position="125"/>
    </location>
</feature>
<evidence type="ECO:0000313" key="3">
    <source>
        <dbReference type="Proteomes" id="UP000559987"/>
    </source>
</evidence>
<comment type="caution">
    <text evidence="2">The sequence shown here is derived from an EMBL/GenBank/DDBJ whole genome shotgun (WGS) entry which is preliminary data.</text>
</comment>
<protein>
    <submittedName>
        <fullName evidence="2">Uncharacterized protein</fullName>
    </submittedName>
</protein>
<reference evidence="2 3" key="1">
    <citation type="submission" date="2020-08" db="EMBL/GenBank/DDBJ databases">
        <title>Genomic Encyclopedia of Type Strains, Phase III (KMG-III): the genomes of soil and plant-associated and newly described type strains.</title>
        <authorList>
            <person name="Whitman W."/>
        </authorList>
    </citation>
    <scope>NUCLEOTIDE SEQUENCE [LARGE SCALE GENOMIC DNA]</scope>
    <source>
        <strain evidence="2 3">CECT 8571</strain>
    </source>
</reference>
<dbReference type="EMBL" id="JACHXZ010000001">
    <property type="protein sequence ID" value="MBB3167716.1"/>
    <property type="molecule type" value="Genomic_DNA"/>
</dbReference>
<feature type="transmembrane region" description="Helical" evidence="1">
    <location>
        <begin position="12"/>
        <end position="38"/>
    </location>
</feature>
<feature type="transmembrane region" description="Helical" evidence="1">
    <location>
        <begin position="77"/>
        <end position="99"/>
    </location>
</feature>
<feature type="transmembrane region" description="Helical" evidence="1">
    <location>
        <begin position="130"/>
        <end position="149"/>
    </location>
</feature>
<sequence length="183" mass="19417">MDIQIAQSDMRSAYLDGLLGVMVSGLVWTGAAVVSLWASAQLTVWLFFVGGALIHPLAVLMAKLCGASGRHRSDNPLAGLALASTAWLIFSLPIVYGIFLLNPLLFFPAMLLVIGGRYLTFATLYGLKAYWGLGLLLAFSAYPLVVVGATSTQAAALGAFLEVGFASVQLVRLRLTPRSVPSE</sequence>
<keyword evidence="3" id="KW-1185">Reference proteome</keyword>
<keyword evidence="1" id="KW-1133">Transmembrane helix</keyword>
<accession>A0A839UPK4</accession>
<organism evidence="2 3">
    <name type="scientific">Simiduia aestuariiviva</name>
    <dbReference type="NCBI Taxonomy" id="1510459"/>
    <lineage>
        <taxon>Bacteria</taxon>
        <taxon>Pseudomonadati</taxon>
        <taxon>Pseudomonadota</taxon>
        <taxon>Gammaproteobacteria</taxon>
        <taxon>Cellvibrionales</taxon>
        <taxon>Cellvibrionaceae</taxon>
        <taxon>Simiduia</taxon>
    </lineage>
</organism>
<gene>
    <name evidence="2" type="ORF">FHS30_000892</name>
</gene>
<evidence type="ECO:0000256" key="1">
    <source>
        <dbReference type="SAM" id="Phobius"/>
    </source>
</evidence>
<dbReference type="RefSeq" id="WP_183908670.1">
    <property type="nucleotide sequence ID" value="NZ_JACHXZ010000001.1"/>
</dbReference>
<name>A0A839UPK4_9GAMM</name>
<proteinExistence type="predicted"/>
<evidence type="ECO:0000313" key="2">
    <source>
        <dbReference type="EMBL" id="MBB3167716.1"/>
    </source>
</evidence>
<feature type="transmembrane region" description="Helical" evidence="1">
    <location>
        <begin position="44"/>
        <end position="65"/>
    </location>
</feature>
<dbReference type="InterPro" id="IPR053824">
    <property type="entry name" value="DUF7010"/>
</dbReference>
<keyword evidence="1" id="KW-0472">Membrane</keyword>
<keyword evidence="1" id="KW-0812">Transmembrane</keyword>
<dbReference type="Pfam" id="PF22765">
    <property type="entry name" value="DUF7010"/>
    <property type="match status" value="1"/>
</dbReference>
<dbReference type="Proteomes" id="UP000559987">
    <property type="component" value="Unassembled WGS sequence"/>
</dbReference>
<dbReference type="AlphaFoldDB" id="A0A839UPK4"/>